<proteinExistence type="predicted"/>
<sequence>MNRFRSKKKGRDDASIGGRPSLDAESPGPFRLFGKKKTQDEEPRREVDLATVLPPSDDFRTSLLMTGLSARFSMLREQDDPHSKLGKASDDSVLFTKPQFRLVEHSGLGGGLHDIAEIESLKAPALGRFDPYGSDDASSTNGSVMSRAKPTEGNNLFGGRQKIYKLAAGSRAGMSGRALYDDDVAQSAFQKWRQTEKERRSLEEVGVNTPYEAESTADYNRRRETSSTSSSVPSAAASNTSQPSSTKDSQFAGNLPGLERSVTRTRRLYEQGLTQDLQGQQTSALSRMDTLSRQRTFGSRAPDTSTMPSPTASSFGDKSVERRQLLTKASAPNLRSFSASTNSSAQMSPPDSATKFPKNDLTAHFGSNPPLSPPISETGDHPALAIRPGDHGKATAMGMFSRPTMQYDESRYAQRQRQLQQTRDASLSRRSDESTGSSAGDRSRSSSAQRTSTEKLRLQRSLSDLSRQNEDCATQLLDESDDGSVDRRRTRRTRAAPALTIERPRDLDHPAFRKSALPTPLSISSPKDSDDHSPFSPYTPAKMPGDSPTLGPNVGLSGMVRQHLRTDSTASSVYGPLSHDMGFRGTDLTDKLSPRRIGLHVDAEPRAKNDDFAQYLADGAKRVRERLTTYVESDNDRSAPPTPPLSEQSKEHGFSKSSGLGILGSKSSRGSLADKVEKERGRAKVLMAGVGSHVGTGTSPSPRKISSGSRRDSQSREDYGKTGQPNSPQPEENMHVGLKAFRQARRELQKMKELEVQQRHTQRSASGQDTQLNNRAAIVETGPPPALFSRMPREDQNYKPRSRAGSRATSERDRSGSEASTGGRGYSHGARHGSGMESPVSSPYKISGAAGMSPSHSAGAFESSGRYYAASGMHSPKVQDPEQCGRSRNGSLLSAAASTPNLHGSASAPPLPPINPRRKAGHPRGVDEEGRGAGYSNGIFGVADAFGGDGKAATENHRGLMHGNGPLRQSPPRIIRQPPPHVNISNATLPGGMI</sequence>
<organism evidence="2 3">
    <name type="scientific">Moelleriella libera RCEF 2490</name>
    <dbReference type="NCBI Taxonomy" id="1081109"/>
    <lineage>
        <taxon>Eukaryota</taxon>
        <taxon>Fungi</taxon>
        <taxon>Dikarya</taxon>
        <taxon>Ascomycota</taxon>
        <taxon>Pezizomycotina</taxon>
        <taxon>Sordariomycetes</taxon>
        <taxon>Hypocreomycetidae</taxon>
        <taxon>Hypocreales</taxon>
        <taxon>Clavicipitaceae</taxon>
        <taxon>Moelleriella</taxon>
    </lineage>
</organism>
<dbReference type="Proteomes" id="UP000078544">
    <property type="component" value="Unassembled WGS sequence"/>
</dbReference>
<feature type="compositionally biased region" description="Polar residues" evidence="1">
    <location>
        <begin position="413"/>
        <end position="425"/>
    </location>
</feature>
<evidence type="ECO:0000313" key="3">
    <source>
        <dbReference type="Proteomes" id="UP000078544"/>
    </source>
</evidence>
<feature type="region of interest" description="Disordered" evidence="1">
    <location>
        <begin position="896"/>
        <end position="933"/>
    </location>
</feature>
<dbReference type="AlphaFoldDB" id="A0A168F4E3"/>
<feature type="compositionally biased region" description="Basic and acidic residues" evidence="1">
    <location>
        <begin position="37"/>
        <end position="46"/>
    </location>
</feature>
<feature type="compositionally biased region" description="Polar residues" evidence="1">
    <location>
        <begin position="242"/>
        <end position="252"/>
    </location>
</feature>
<feature type="region of interest" description="Disordered" evidence="1">
    <location>
        <begin position="962"/>
        <end position="982"/>
    </location>
</feature>
<feature type="compositionally biased region" description="Low complexity" evidence="1">
    <location>
        <begin position="226"/>
        <end position="241"/>
    </location>
</feature>
<feature type="region of interest" description="Disordered" evidence="1">
    <location>
        <begin position="131"/>
        <end position="153"/>
    </location>
</feature>
<feature type="compositionally biased region" description="Basic and acidic residues" evidence="1">
    <location>
        <begin position="672"/>
        <end position="682"/>
    </location>
</feature>
<feature type="compositionally biased region" description="Low complexity" evidence="1">
    <location>
        <begin position="434"/>
        <end position="451"/>
    </location>
</feature>
<feature type="compositionally biased region" description="Polar residues" evidence="1">
    <location>
        <begin position="763"/>
        <end position="774"/>
    </location>
</feature>
<reference evidence="2 3" key="1">
    <citation type="journal article" date="2016" name="Genome Biol. Evol.">
        <title>Divergent and convergent evolution of fungal pathogenicity.</title>
        <authorList>
            <person name="Shang Y."/>
            <person name="Xiao G."/>
            <person name="Zheng P."/>
            <person name="Cen K."/>
            <person name="Zhan S."/>
            <person name="Wang C."/>
        </authorList>
    </citation>
    <scope>NUCLEOTIDE SEQUENCE [LARGE SCALE GENOMIC DNA]</scope>
    <source>
        <strain evidence="2 3">RCEF 2490</strain>
    </source>
</reference>
<evidence type="ECO:0000313" key="2">
    <source>
        <dbReference type="EMBL" id="KZZ99463.1"/>
    </source>
</evidence>
<name>A0A168F4E3_9HYPO</name>
<feature type="compositionally biased region" description="Basic and acidic residues" evidence="1">
    <location>
        <begin position="502"/>
        <end position="511"/>
    </location>
</feature>
<dbReference type="STRING" id="1081109.A0A168F4E3"/>
<feature type="region of interest" description="Disordered" evidence="1">
    <location>
        <begin position="753"/>
        <end position="842"/>
    </location>
</feature>
<feature type="compositionally biased region" description="Polar residues" evidence="1">
    <location>
        <begin position="333"/>
        <end position="351"/>
    </location>
</feature>
<feature type="compositionally biased region" description="Low complexity" evidence="1">
    <location>
        <begin position="655"/>
        <end position="671"/>
    </location>
</feature>
<feature type="compositionally biased region" description="Basic and acidic residues" evidence="1">
    <location>
        <begin position="709"/>
        <end position="720"/>
    </location>
</feature>
<feature type="compositionally biased region" description="Basic and acidic residues" evidence="1">
    <location>
        <begin position="194"/>
        <end position="203"/>
    </location>
</feature>
<accession>A0A168F4E3</accession>
<feature type="region of interest" description="Disordered" evidence="1">
    <location>
        <begin position="630"/>
        <end position="734"/>
    </location>
</feature>
<protein>
    <submittedName>
        <fullName evidence="2">Uncharacterized protein</fullName>
    </submittedName>
</protein>
<feature type="compositionally biased region" description="Low complexity" evidence="1">
    <location>
        <begin position="966"/>
        <end position="976"/>
    </location>
</feature>
<feature type="region of interest" description="Disordered" evidence="1">
    <location>
        <begin position="194"/>
        <end position="261"/>
    </location>
</feature>
<comment type="caution">
    <text evidence="2">The sequence shown here is derived from an EMBL/GenBank/DDBJ whole genome shotgun (WGS) entry which is preliminary data.</text>
</comment>
<feature type="region of interest" description="Disordered" evidence="1">
    <location>
        <begin position="296"/>
        <end position="547"/>
    </location>
</feature>
<dbReference type="OrthoDB" id="5335210at2759"/>
<feature type="compositionally biased region" description="Polar residues" evidence="1">
    <location>
        <begin position="695"/>
        <end position="708"/>
    </location>
</feature>
<evidence type="ECO:0000256" key="1">
    <source>
        <dbReference type="SAM" id="MobiDB-lite"/>
    </source>
</evidence>
<feature type="compositionally biased region" description="Polar residues" evidence="1">
    <location>
        <begin position="296"/>
        <end position="316"/>
    </location>
</feature>
<gene>
    <name evidence="2" type="ORF">AAL_02035</name>
</gene>
<dbReference type="EMBL" id="AZGY01000003">
    <property type="protein sequence ID" value="KZZ99463.1"/>
    <property type="molecule type" value="Genomic_DNA"/>
</dbReference>
<keyword evidence="3" id="KW-1185">Reference proteome</keyword>
<feature type="region of interest" description="Disordered" evidence="1">
    <location>
        <begin position="1"/>
        <end position="46"/>
    </location>
</feature>